<dbReference type="AlphaFoldDB" id="A0A0L1IAL5"/>
<dbReference type="InterPro" id="IPR038514">
    <property type="entry name" value="AAR2_C_sf"/>
</dbReference>
<evidence type="ECO:0000313" key="2">
    <source>
        <dbReference type="Proteomes" id="UP000054562"/>
    </source>
</evidence>
<name>A0A0L1IAL5_PLAFA</name>
<accession>A0A0L1IAL5</accession>
<protein>
    <submittedName>
        <fullName evidence="1">Uncharacterized protein</fullName>
    </submittedName>
</protein>
<dbReference type="GO" id="GO:0000244">
    <property type="term" value="P:spliceosomal tri-snRNP complex assembly"/>
    <property type="evidence" value="ECO:0007669"/>
    <property type="project" value="TreeGrafter"/>
</dbReference>
<gene>
    <name evidence="1" type="ORF">PFMG_02398</name>
</gene>
<dbReference type="Gene3D" id="1.25.40.550">
    <property type="entry name" value="Aar2, C-terminal domain-like"/>
    <property type="match status" value="1"/>
</dbReference>
<dbReference type="OrthoDB" id="201752at2759"/>
<dbReference type="InterPro" id="IPR007946">
    <property type="entry name" value="AAR2"/>
</dbReference>
<dbReference type="PANTHER" id="PTHR12689">
    <property type="entry name" value="A1 CISTRON SPLICING FACTOR AAR2-RELATED"/>
    <property type="match status" value="1"/>
</dbReference>
<reference evidence="2" key="1">
    <citation type="submission" date="2015-07" db="EMBL/GenBank/DDBJ databases">
        <title>Annotation of Plasmodium falciparum IGH-CR14.</title>
        <authorList>
            <consortium name="The Broad Institute Genome Sequencing Platform"/>
            <person name="Volkman S.K."/>
            <person name="Neafsey D.E."/>
            <person name="Dash A.P."/>
            <person name="Chitnis C.E."/>
            <person name="Hartl D.L."/>
            <person name="Young S.K."/>
            <person name="Zeng Q."/>
            <person name="Koehrsen M."/>
            <person name="Alvarado L."/>
            <person name="Berlin A."/>
            <person name="Borenstein D."/>
            <person name="Chapman S.B."/>
            <person name="Chen Z."/>
            <person name="Engels R."/>
            <person name="Freedman E."/>
            <person name="Gellesch M."/>
            <person name="Goldberg J."/>
            <person name="Griggs A."/>
            <person name="Gujja S."/>
            <person name="Heilman E.R."/>
            <person name="Heiman D.I."/>
            <person name="Howarth C."/>
            <person name="Jen D."/>
            <person name="Larson L."/>
            <person name="Mehta T."/>
            <person name="Neiman D."/>
            <person name="Park D."/>
            <person name="Pearson M."/>
            <person name="Roberts A."/>
            <person name="Saif S."/>
            <person name="Shea T."/>
            <person name="Shenoy N."/>
            <person name="Sisk P."/>
            <person name="Stolte C."/>
            <person name="Sykes S."/>
            <person name="Walk T."/>
            <person name="White J."/>
            <person name="Yandava C."/>
            <person name="Haas B."/>
            <person name="Henn M.R."/>
            <person name="Nusbaum C."/>
            <person name="Birren B."/>
        </authorList>
    </citation>
    <scope>NUCLEOTIDE SEQUENCE [LARGE SCALE GENOMIC DNA]</scope>
    <source>
        <strain evidence="2">IGH-CR14</strain>
    </source>
</reference>
<organism evidence="1 2">
    <name type="scientific">Plasmodium falciparum IGH-CR14</name>
    <dbReference type="NCBI Taxonomy" id="580059"/>
    <lineage>
        <taxon>Eukaryota</taxon>
        <taxon>Sar</taxon>
        <taxon>Alveolata</taxon>
        <taxon>Apicomplexa</taxon>
        <taxon>Aconoidasida</taxon>
        <taxon>Haemosporida</taxon>
        <taxon>Plasmodiidae</taxon>
        <taxon>Plasmodium</taxon>
        <taxon>Plasmodium (Laverania)</taxon>
    </lineage>
</organism>
<reference evidence="2" key="2">
    <citation type="submission" date="2015-07" db="EMBL/GenBank/DDBJ databases">
        <title>The genome sequence of Plasmodium falciparum IGH-CR14.</title>
        <authorList>
            <consortium name="The Broad Institute Genome Sequencing Platform"/>
            <person name="Volkman S.K."/>
            <person name="Neafsey D.E."/>
            <person name="Dash A.P."/>
            <person name="Chitnis C.E."/>
            <person name="Hartl D.L."/>
            <person name="Young S.K."/>
            <person name="Kodira C.D."/>
            <person name="Zeng Q."/>
            <person name="Koehrsen M."/>
            <person name="Godfrey P."/>
            <person name="Alvarado L."/>
            <person name="Berlin A."/>
            <person name="Borenstein D."/>
            <person name="Chen Z."/>
            <person name="Engels R."/>
            <person name="Freedman E."/>
            <person name="Gellesch M."/>
            <person name="Goldberg J."/>
            <person name="Griggs A."/>
            <person name="Gujja S."/>
            <person name="Heiman D."/>
            <person name="Hepburn T."/>
            <person name="Howarth C."/>
            <person name="Jen D."/>
            <person name="Larson L."/>
            <person name="Lewis B."/>
            <person name="Mehta T."/>
            <person name="Park D."/>
            <person name="Pearson M."/>
            <person name="Roberts A."/>
            <person name="Saif S."/>
            <person name="Shea T."/>
            <person name="Shenoy N."/>
            <person name="Sisk P."/>
            <person name="Stolte C."/>
            <person name="Sykes S."/>
            <person name="Walk T."/>
            <person name="White J."/>
            <person name="Yandava C."/>
            <person name="Wirth D.F."/>
            <person name="Nusbaum C."/>
            <person name="Birren B."/>
        </authorList>
    </citation>
    <scope>NUCLEOTIDE SEQUENCE [LARGE SCALE GENOMIC DNA]</scope>
    <source>
        <strain evidence="2">IGH-CR14</strain>
    </source>
</reference>
<evidence type="ECO:0000313" key="1">
    <source>
        <dbReference type="EMBL" id="KNG76188.1"/>
    </source>
</evidence>
<dbReference type="EMBL" id="GG665130">
    <property type="protein sequence ID" value="KNG76188.1"/>
    <property type="molecule type" value="Genomic_DNA"/>
</dbReference>
<proteinExistence type="predicted"/>
<dbReference type="PANTHER" id="PTHR12689:SF4">
    <property type="entry name" value="PROTEIN AAR2 HOMOLOG"/>
    <property type="match status" value="1"/>
</dbReference>
<dbReference type="Proteomes" id="UP000054562">
    <property type="component" value="Unassembled WGS sequence"/>
</dbReference>
<sequence>MRVGNNTGVVNDEKIYEDNNFIYNDKCSLVIINDKEINKTRKGRYVKRNNEIKDGSRENYNIKEDNYEDDNYSYDITNNQSLGEENTKEKFQEFVKNEGKENHMIKKEYFKLHIGFDYSNFSMDTNYKIIKFINKGSHFLYWNDDDIHFFDDTNLTENMKCRDDDSISNNLKWRDNNNNNKNNVRANFHFGGKLFELMTNSSYLVPNSSNFFEEVLKAVCIQLSYLSEDFFDNSDNSFILFGIYNIYEIINNIDEKIRPKNITTLIDNIDSIVYTKIGLHLPDLSFVYEEYQPTYVNEEF</sequence>